<keyword evidence="2" id="KW-1185">Reference proteome</keyword>
<sequence>MFTEKFFSSNVAPLVQRTLWDSTIGPLKNRTVTSESVDLWKPKFSTAAFLCIHTTVLRHTVTFYTPATELRWDCPTLVKRKNGHKLSAQDTTKNNCAKELSWIMG</sequence>
<organism evidence="1 2">
    <name type="scientific">Elysia crispata</name>
    <name type="common">lettuce slug</name>
    <dbReference type="NCBI Taxonomy" id="231223"/>
    <lineage>
        <taxon>Eukaryota</taxon>
        <taxon>Metazoa</taxon>
        <taxon>Spiralia</taxon>
        <taxon>Lophotrochozoa</taxon>
        <taxon>Mollusca</taxon>
        <taxon>Gastropoda</taxon>
        <taxon>Heterobranchia</taxon>
        <taxon>Euthyneura</taxon>
        <taxon>Panpulmonata</taxon>
        <taxon>Sacoglossa</taxon>
        <taxon>Placobranchoidea</taxon>
        <taxon>Plakobranchidae</taxon>
        <taxon>Elysia</taxon>
    </lineage>
</organism>
<accession>A0AAE0XR90</accession>
<evidence type="ECO:0000313" key="2">
    <source>
        <dbReference type="Proteomes" id="UP001283361"/>
    </source>
</evidence>
<dbReference type="AlphaFoldDB" id="A0AAE0XR90"/>
<protein>
    <submittedName>
        <fullName evidence="1">Uncharacterized protein</fullName>
    </submittedName>
</protein>
<gene>
    <name evidence="1" type="ORF">RRG08_006949</name>
</gene>
<comment type="caution">
    <text evidence="1">The sequence shown here is derived from an EMBL/GenBank/DDBJ whole genome shotgun (WGS) entry which is preliminary data.</text>
</comment>
<reference evidence="1" key="1">
    <citation type="journal article" date="2023" name="G3 (Bethesda)">
        <title>A reference genome for the long-term kleptoplast-retaining sea slug Elysia crispata morphotype clarki.</title>
        <authorList>
            <person name="Eastman K.E."/>
            <person name="Pendleton A.L."/>
            <person name="Shaikh M.A."/>
            <person name="Suttiyut T."/>
            <person name="Ogas R."/>
            <person name="Tomko P."/>
            <person name="Gavelis G."/>
            <person name="Widhalm J.R."/>
            <person name="Wisecaver J.H."/>
        </authorList>
    </citation>
    <scope>NUCLEOTIDE SEQUENCE</scope>
    <source>
        <strain evidence="1">ECLA1</strain>
    </source>
</reference>
<name>A0AAE0XR90_9GAST</name>
<proteinExistence type="predicted"/>
<dbReference type="EMBL" id="JAWDGP010007777">
    <property type="protein sequence ID" value="KAK3705043.1"/>
    <property type="molecule type" value="Genomic_DNA"/>
</dbReference>
<evidence type="ECO:0000313" key="1">
    <source>
        <dbReference type="EMBL" id="KAK3705043.1"/>
    </source>
</evidence>
<dbReference type="Proteomes" id="UP001283361">
    <property type="component" value="Unassembled WGS sequence"/>
</dbReference>